<dbReference type="InterPro" id="IPR001623">
    <property type="entry name" value="DnaJ_domain"/>
</dbReference>
<dbReference type="RefSeq" id="XP_013025145.1">
    <property type="nucleotide sequence ID" value="XM_013169691.1"/>
</dbReference>
<dbReference type="GO" id="GO:0005634">
    <property type="term" value="C:nucleus"/>
    <property type="evidence" value="ECO:0007669"/>
    <property type="project" value="TreeGrafter"/>
</dbReference>
<dbReference type="eggNOG" id="KOG0714">
    <property type="taxonomic scope" value="Eukaryota"/>
</dbReference>
<evidence type="ECO:0000313" key="4">
    <source>
        <dbReference type="Proteomes" id="UP000015464"/>
    </source>
</evidence>
<dbReference type="HOGENOM" id="CLU_073129_3_0_1"/>
<dbReference type="PANTHER" id="PTHR43948:SF21">
    <property type="entry name" value="DNAJ DOMAIN-CONTAINING PROTEIN"/>
    <property type="match status" value="1"/>
</dbReference>
<feature type="compositionally biased region" description="Basic and acidic residues" evidence="1">
    <location>
        <begin position="92"/>
        <end position="106"/>
    </location>
</feature>
<dbReference type="GO" id="GO:0044183">
    <property type="term" value="F:protein folding chaperone"/>
    <property type="evidence" value="ECO:0007669"/>
    <property type="project" value="TreeGrafter"/>
</dbReference>
<evidence type="ECO:0000313" key="3">
    <source>
        <dbReference type="EMBL" id="EPY49804.1"/>
    </source>
</evidence>
<dbReference type="GO" id="GO:0051087">
    <property type="term" value="F:protein-folding chaperone binding"/>
    <property type="evidence" value="ECO:0007669"/>
    <property type="project" value="TreeGrafter"/>
</dbReference>
<dbReference type="PROSITE" id="PS50076">
    <property type="entry name" value="DNAJ_2"/>
    <property type="match status" value="1"/>
</dbReference>
<dbReference type="Gene3D" id="1.10.287.110">
    <property type="entry name" value="DnaJ domain"/>
    <property type="match status" value="1"/>
</dbReference>
<dbReference type="PRINTS" id="PR00625">
    <property type="entry name" value="JDOMAIN"/>
</dbReference>
<dbReference type="AlphaFoldDB" id="S9VUG4"/>
<sequence length="221" mass="24562">MQKDYYSILNVSQKATQEEIRFAYKRAALETHPDRVPPNDRTRATQQFQLVNEAFYVLGDSTRRAQYDRESSFPSSSSRPKAKQSSSFFSGGRKDEDASSSQREKQSYGSSYGFQDSFSNSQFGNIFNEMMNESSNEGLLHHLWTVVGGLAGAALGFITFDFLGIPLGSFAGAKLGRVRDKHGKSAYSVFMDLPATEKARILSKLLAHILNTSKTFASNPP</sequence>
<dbReference type="InterPro" id="IPR036869">
    <property type="entry name" value="J_dom_sf"/>
</dbReference>
<dbReference type="CDD" id="cd06257">
    <property type="entry name" value="DnaJ"/>
    <property type="match status" value="1"/>
</dbReference>
<dbReference type="OrthoDB" id="442087at2759"/>
<proteinExistence type="predicted"/>
<dbReference type="GO" id="GO:0005737">
    <property type="term" value="C:cytoplasm"/>
    <property type="evidence" value="ECO:0007669"/>
    <property type="project" value="TreeGrafter"/>
</dbReference>
<feature type="domain" description="J" evidence="2">
    <location>
        <begin position="4"/>
        <end position="71"/>
    </location>
</feature>
<feature type="region of interest" description="Disordered" evidence="1">
    <location>
        <begin position="67"/>
        <end position="113"/>
    </location>
</feature>
<protein>
    <submittedName>
        <fullName evidence="3">DNAJ domain-containing protein</fullName>
    </submittedName>
</protein>
<dbReference type="SUPFAM" id="SSF46565">
    <property type="entry name" value="Chaperone J-domain"/>
    <property type="match status" value="1"/>
</dbReference>
<evidence type="ECO:0000259" key="2">
    <source>
        <dbReference type="PROSITE" id="PS50076"/>
    </source>
</evidence>
<organism evidence="3 4">
    <name type="scientific">Schizosaccharomyces cryophilus (strain OY26 / ATCC MYA-4695 / CBS 11777 / NBRC 106824 / NRRL Y48691)</name>
    <name type="common">Fission yeast</name>
    <dbReference type="NCBI Taxonomy" id="653667"/>
    <lineage>
        <taxon>Eukaryota</taxon>
        <taxon>Fungi</taxon>
        <taxon>Dikarya</taxon>
        <taxon>Ascomycota</taxon>
        <taxon>Taphrinomycotina</taxon>
        <taxon>Schizosaccharomycetes</taxon>
        <taxon>Schizosaccharomycetales</taxon>
        <taxon>Schizosaccharomycetaceae</taxon>
        <taxon>Schizosaccharomyces</taxon>
    </lineage>
</organism>
<dbReference type="OMA" id="VFQSTMG"/>
<dbReference type="Proteomes" id="UP000015464">
    <property type="component" value="Unassembled WGS sequence"/>
</dbReference>
<dbReference type="PANTHER" id="PTHR43948">
    <property type="entry name" value="DNAJ HOMOLOG SUBFAMILY B"/>
    <property type="match status" value="1"/>
</dbReference>
<dbReference type="GO" id="GO:0051082">
    <property type="term" value="F:unfolded protein binding"/>
    <property type="evidence" value="ECO:0007669"/>
    <property type="project" value="TreeGrafter"/>
</dbReference>
<accession>S9VUG4</accession>
<evidence type="ECO:0000256" key="1">
    <source>
        <dbReference type="SAM" id="MobiDB-lite"/>
    </source>
</evidence>
<dbReference type="EMBL" id="KE546994">
    <property type="protein sequence ID" value="EPY49804.1"/>
    <property type="molecule type" value="Genomic_DNA"/>
</dbReference>
<dbReference type="STRING" id="653667.S9VUG4"/>
<dbReference type="GeneID" id="25037595"/>
<name>S9VUG4_SCHCR</name>
<feature type="compositionally biased region" description="Low complexity" evidence="1">
    <location>
        <begin position="72"/>
        <end position="87"/>
    </location>
</feature>
<keyword evidence="4" id="KW-1185">Reference proteome</keyword>
<dbReference type="SMART" id="SM00271">
    <property type="entry name" value="DnaJ"/>
    <property type="match status" value="1"/>
</dbReference>
<gene>
    <name evidence="3" type="ORF">SPOG_03278</name>
</gene>
<reference evidence="3 4" key="1">
    <citation type="journal article" date="2011" name="Science">
        <title>Comparative functional genomics of the fission yeasts.</title>
        <authorList>
            <person name="Rhind N."/>
            <person name="Chen Z."/>
            <person name="Yassour M."/>
            <person name="Thompson D.A."/>
            <person name="Haas B.J."/>
            <person name="Habib N."/>
            <person name="Wapinski I."/>
            <person name="Roy S."/>
            <person name="Lin M.F."/>
            <person name="Heiman D.I."/>
            <person name="Young S.K."/>
            <person name="Furuya K."/>
            <person name="Guo Y."/>
            <person name="Pidoux A."/>
            <person name="Chen H.M."/>
            <person name="Robbertse B."/>
            <person name="Goldberg J.M."/>
            <person name="Aoki K."/>
            <person name="Bayne E.H."/>
            <person name="Berlin A.M."/>
            <person name="Desjardins C.A."/>
            <person name="Dobbs E."/>
            <person name="Dukaj L."/>
            <person name="Fan L."/>
            <person name="FitzGerald M.G."/>
            <person name="French C."/>
            <person name="Gujja S."/>
            <person name="Hansen K."/>
            <person name="Keifenheim D."/>
            <person name="Levin J.Z."/>
            <person name="Mosher R.A."/>
            <person name="Mueller C.A."/>
            <person name="Pfiffner J."/>
            <person name="Priest M."/>
            <person name="Russ C."/>
            <person name="Smialowska A."/>
            <person name="Swoboda P."/>
            <person name="Sykes S.M."/>
            <person name="Vaughn M."/>
            <person name="Vengrova S."/>
            <person name="Yoder R."/>
            <person name="Zeng Q."/>
            <person name="Allshire R."/>
            <person name="Baulcombe D."/>
            <person name="Birren B.W."/>
            <person name="Brown W."/>
            <person name="Ekwall K."/>
            <person name="Kellis M."/>
            <person name="Leatherwood J."/>
            <person name="Levin H."/>
            <person name="Margalit H."/>
            <person name="Martienssen R."/>
            <person name="Nieduszynski C.A."/>
            <person name="Spatafora J.W."/>
            <person name="Friedman N."/>
            <person name="Dalgaard J.Z."/>
            <person name="Baumann P."/>
            <person name="Niki H."/>
            <person name="Regev A."/>
            <person name="Nusbaum C."/>
        </authorList>
    </citation>
    <scope>NUCLEOTIDE SEQUENCE [LARGE SCALE GENOMIC DNA]</scope>
    <source>
        <strain evidence="4">OY26 / ATCC MYA-4695 / CBS 11777 / NBRC 106824 / NRRL Y48691</strain>
    </source>
</reference>
<dbReference type="Pfam" id="PF00226">
    <property type="entry name" value="DnaJ"/>
    <property type="match status" value="1"/>
</dbReference>